<dbReference type="Proteomes" id="UP000008744">
    <property type="component" value="Unassembled WGS sequence"/>
</dbReference>
<dbReference type="AlphaFoldDB" id="B4IQX1"/>
<evidence type="ECO:0000313" key="2">
    <source>
        <dbReference type="EMBL" id="EDW39488.1"/>
    </source>
</evidence>
<gene>
    <name evidence="2" type="primary">Dper\GL16617</name>
    <name evidence="2" type="ORF">Dper_GL16617</name>
</gene>
<dbReference type="OMA" id="TIAMCSH"/>
<sequence length="202" mass="21707">MPTGHEDSKQLLSVTSPSVKRPRSSSAPETPTSVTRIVKSPGTPGPTTSSAGSKTKSVLFPSPVTLKVPARTQSSPSHSRPSHTMAQSAATAAMAKFEAASRKLMHFGERINLPNPRTPSASLATVRRDQIRTMWAEVEAEHKNCFAFLAEEGPHVEADLQSKFDDCFTVYSALLISLISSNNQQSVLPHSQISTAAAVFEH</sequence>
<evidence type="ECO:0000313" key="3">
    <source>
        <dbReference type="Proteomes" id="UP000008744"/>
    </source>
</evidence>
<dbReference type="EMBL" id="CH689795">
    <property type="protein sequence ID" value="EDW39488.1"/>
    <property type="molecule type" value="Genomic_DNA"/>
</dbReference>
<organism evidence="3">
    <name type="scientific">Drosophila persimilis</name>
    <name type="common">Fruit fly</name>
    <dbReference type="NCBI Taxonomy" id="7234"/>
    <lineage>
        <taxon>Eukaryota</taxon>
        <taxon>Metazoa</taxon>
        <taxon>Ecdysozoa</taxon>
        <taxon>Arthropoda</taxon>
        <taxon>Hexapoda</taxon>
        <taxon>Insecta</taxon>
        <taxon>Pterygota</taxon>
        <taxon>Neoptera</taxon>
        <taxon>Endopterygota</taxon>
        <taxon>Diptera</taxon>
        <taxon>Brachycera</taxon>
        <taxon>Muscomorpha</taxon>
        <taxon>Ephydroidea</taxon>
        <taxon>Drosophilidae</taxon>
        <taxon>Drosophila</taxon>
        <taxon>Sophophora</taxon>
    </lineage>
</organism>
<keyword evidence="3" id="KW-1185">Reference proteome</keyword>
<feature type="compositionally biased region" description="Polar residues" evidence="1">
    <location>
        <begin position="10"/>
        <end position="35"/>
    </location>
</feature>
<name>B4IQX1_DROPE</name>
<proteinExistence type="predicted"/>
<evidence type="ECO:0000256" key="1">
    <source>
        <dbReference type="SAM" id="MobiDB-lite"/>
    </source>
</evidence>
<feature type="region of interest" description="Disordered" evidence="1">
    <location>
        <begin position="1"/>
        <end position="91"/>
    </location>
</feature>
<dbReference type="HOGENOM" id="CLU_1355919_0_0_1"/>
<accession>B4IQX1</accession>
<feature type="compositionally biased region" description="Polar residues" evidence="1">
    <location>
        <begin position="45"/>
        <end position="56"/>
    </location>
</feature>
<reference evidence="2 3" key="1">
    <citation type="journal article" date="2007" name="Nature">
        <title>Evolution of genes and genomes on the Drosophila phylogeny.</title>
        <authorList>
            <consortium name="Drosophila 12 Genomes Consortium"/>
            <person name="Clark A.G."/>
            <person name="Eisen M.B."/>
            <person name="Smith D.R."/>
            <person name="Bergman C.M."/>
            <person name="Oliver B."/>
            <person name="Markow T.A."/>
            <person name="Kaufman T.C."/>
            <person name="Kellis M."/>
            <person name="Gelbart W."/>
            <person name="Iyer V.N."/>
            <person name="Pollard D.A."/>
            <person name="Sackton T.B."/>
            <person name="Larracuente A.M."/>
            <person name="Singh N.D."/>
            <person name="Abad J.P."/>
            <person name="Abt D.N."/>
            <person name="Adryan B."/>
            <person name="Aguade M."/>
            <person name="Akashi H."/>
            <person name="Anderson W.W."/>
            <person name="Aquadro C.F."/>
            <person name="Ardell D.H."/>
            <person name="Arguello R."/>
            <person name="Artieri C.G."/>
            <person name="Barbash D.A."/>
            <person name="Barker D."/>
            <person name="Barsanti P."/>
            <person name="Batterham P."/>
            <person name="Batzoglou S."/>
            <person name="Begun D."/>
            <person name="Bhutkar A."/>
            <person name="Blanco E."/>
            <person name="Bosak S.A."/>
            <person name="Bradley R.K."/>
            <person name="Brand A.D."/>
            <person name="Brent M.R."/>
            <person name="Brooks A.N."/>
            <person name="Brown R.H."/>
            <person name="Butlin R.K."/>
            <person name="Caggese C."/>
            <person name="Calvi B.R."/>
            <person name="Bernardo de Carvalho A."/>
            <person name="Caspi A."/>
            <person name="Castrezana S."/>
            <person name="Celniker S.E."/>
            <person name="Chang J.L."/>
            <person name="Chapple C."/>
            <person name="Chatterji S."/>
            <person name="Chinwalla A."/>
            <person name="Civetta A."/>
            <person name="Clifton S.W."/>
            <person name="Comeron J.M."/>
            <person name="Costello J.C."/>
            <person name="Coyne J.A."/>
            <person name="Daub J."/>
            <person name="David R.G."/>
            <person name="Delcher A.L."/>
            <person name="Delehaunty K."/>
            <person name="Do C.B."/>
            <person name="Ebling H."/>
            <person name="Edwards K."/>
            <person name="Eickbush T."/>
            <person name="Evans J.D."/>
            <person name="Filipski A."/>
            <person name="Findeiss S."/>
            <person name="Freyhult E."/>
            <person name="Fulton L."/>
            <person name="Fulton R."/>
            <person name="Garcia A.C."/>
            <person name="Gardiner A."/>
            <person name="Garfield D.A."/>
            <person name="Garvin B.E."/>
            <person name="Gibson G."/>
            <person name="Gilbert D."/>
            <person name="Gnerre S."/>
            <person name="Godfrey J."/>
            <person name="Good R."/>
            <person name="Gotea V."/>
            <person name="Gravely B."/>
            <person name="Greenberg A.J."/>
            <person name="Griffiths-Jones S."/>
            <person name="Gross S."/>
            <person name="Guigo R."/>
            <person name="Gustafson E.A."/>
            <person name="Haerty W."/>
            <person name="Hahn M.W."/>
            <person name="Halligan D.L."/>
            <person name="Halpern A.L."/>
            <person name="Halter G.M."/>
            <person name="Han M.V."/>
            <person name="Heger A."/>
            <person name="Hillier L."/>
            <person name="Hinrichs A.S."/>
            <person name="Holmes I."/>
            <person name="Hoskins R.A."/>
            <person name="Hubisz M.J."/>
            <person name="Hultmark D."/>
            <person name="Huntley M.A."/>
            <person name="Jaffe D.B."/>
            <person name="Jagadeeshan S."/>
            <person name="Jeck W.R."/>
            <person name="Johnson J."/>
            <person name="Jones C.D."/>
            <person name="Jordan W.C."/>
            <person name="Karpen G.H."/>
            <person name="Kataoka E."/>
            <person name="Keightley P.D."/>
            <person name="Kheradpour P."/>
            <person name="Kirkness E.F."/>
            <person name="Koerich L.B."/>
            <person name="Kristiansen K."/>
            <person name="Kudrna D."/>
            <person name="Kulathinal R.J."/>
            <person name="Kumar S."/>
            <person name="Kwok R."/>
            <person name="Lander E."/>
            <person name="Langley C.H."/>
            <person name="Lapoint R."/>
            <person name="Lazzaro B.P."/>
            <person name="Lee S.J."/>
            <person name="Levesque L."/>
            <person name="Li R."/>
            <person name="Lin C.F."/>
            <person name="Lin M.F."/>
            <person name="Lindblad-Toh K."/>
            <person name="Llopart A."/>
            <person name="Long M."/>
            <person name="Low L."/>
            <person name="Lozovsky E."/>
            <person name="Lu J."/>
            <person name="Luo M."/>
            <person name="Machado C.A."/>
            <person name="Makalowski W."/>
            <person name="Marzo M."/>
            <person name="Matsuda M."/>
            <person name="Matzkin L."/>
            <person name="McAllister B."/>
            <person name="McBride C.S."/>
            <person name="McKernan B."/>
            <person name="McKernan K."/>
            <person name="Mendez-Lago M."/>
            <person name="Minx P."/>
            <person name="Mollenhauer M.U."/>
            <person name="Montooth K."/>
            <person name="Mount S.M."/>
            <person name="Mu X."/>
            <person name="Myers E."/>
            <person name="Negre B."/>
            <person name="Newfeld S."/>
            <person name="Nielsen R."/>
            <person name="Noor M.A."/>
            <person name="O'Grady P."/>
            <person name="Pachter L."/>
            <person name="Papaceit M."/>
            <person name="Parisi M.J."/>
            <person name="Parisi M."/>
            <person name="Parts L."/>
            <person name="Pedersen J.S."/>
            <person name="Pesole G."/>
            <person name="Phillippy A.M."/>
            <person name="Ponting C.P."/>
            <person name="Pop M."/>
            <person name="Porcelli D."/>
            <person name="Powell J.R."/>
            <person name="Prohaska S."/>
            <person name="Pruitt K."/>
            <person name="Puig M."/>
            <person name="Quesneville H."/>
            <person name="Ram K.R."/>
            <person name="Rand D."/>
            <person name="Rasmussen M.D."/>
            <person name="Reed L.K."/>
            <person name="Reenan R."/>
            <person name="Reily A."/>
            <person name="Remington K.A."/>
            <person name="Rieger T.T."/>
            <person name="Ritchie M.G."/>
            <person name="Robin C."/>
            <person name="Rogers Y.H."/>
            <person name="Rohde C."/>
            <person name="Rozas J."/>
            <person name="Rubenfield M.J."/>
            <person name="Ruiz A."/>
            <person name="Russo S."/>
            <person name="Salzberg S.L."/>
            <person name="Sanchez-Gracia A."/>
            <person name="Saranga D.J."/>
            <person name="Sato H."/>
            <person name="Schaeffer S.W."/>
            <person name="Schatz M.C."/>
            <person name="Schlenke T."/>
            <person name="Schwartz R."/>
            <person name="Segarra C."/>
            <person name="Singh R.S."/>
            <person name="Sirot L."/>
            <person name="Sirota M."/>
            <person name="Sisneros N.B."/>
            <person name="Smith C.D."/>
            <person name="Smith T.F."/>
            <person name="Spieth J."/>
            <person name="Stage D.E."/>
            <person name="Stark A."/>
            <person name="Stephan W."/>
            <person name="Strausberg R.L."/>
            <person name="Strempel S."/>
            <person name="Sturgill D."/>
            <person name="Sutton G."/>
            <person name="Sutton G.G."/>
            <person name="Tao W."/>
            <person name="Teichmann S."/>
            <person name="Tobari Y.N."/>
            <person name="Tomimura Y."/>
            <person name="Tsolas J.M."/>
            <person name="Valente V.L."/>
            <person name="Venter E."/>
            <person name="Venter J.C."/>
            <person name="Vicario S."/>
            <person name="Vieira F.G."/>
            <person name="Vilella A.J."/>
            <person name="Villasante A."/>
            <person name="Walenz B."/>
            <person name="Wang J."/>
            <person name="Wasserman M."/>
            <person name="Watts T."/>
            <person name="Wilson D."/>
            <person name="Wilson R.K."/>
            <person name="Wing R.A."/>
            <person name="Wolfner M.F."/>
            <person name="Wong A."/>
            <person name="Wong G.K."/>
            <person name="Wu C.I."/>
            <person name="Wu G."/>
            <person name="Yamamoto D."/>
            <person name="Yang H.P."/>
            <person name="Yang S.P."/>
            <person name="Yorke J.A."/>
            <person name="Yoshida K."/>
            <person name="Zdobnov E."/>
            <person name="Zhang P."/>
            <person name="Zhang Y."/>
            <person name="Zimin A.V."/>
            <person name="Baldwin J."/>
            <person name="Abdouelleil A."/>
            <person name="Abdulkadir J."/>
            <person name="Abebe A."/>
            <person name="Abera B."/>
            <person name="Abreu J."/>
            <person name="Acer S.C."/>
            <person name="Aftuck L."/>
            <person name="Alexander A."/>
            <person name="An P."/>
            <person name="Anderson E."/>
            <person name="Anderson S."/>
            <person name="Arachi H."/>
            <person name="Azer M."/>
            <person name="Bachantsang P."/>
            <person name="Barry A."/>
            <person name="Bayul T."/>
            <person name="Berlin A."/>
            <person name="Bessette D."/>
            <person name="Bloom T."/>
            <person name="Blye J."/>
            <person name="Boguslavskiy L."/>
            <person name="Bonnet C."/>
            <person name="Boukhgalter B."/>
            <person name="Bourzgui I."/>
            <person name="Brown A."/>
            <person name="Cahill P."/>
            <person name="Channer S."/>
            <person name="Cheshatsang Y."/>
            <person name="Chuda L."/>
            <person name="Citroen M."/>
            <person name="Collymore A."/>
            <person name="Cooke P."/>
            <person name="Costello M."/>
            <person name="D'Aco K."/>
            <person name="Daza R."/>
            <person name="De Haan G."/>
            <person name="DeGray S."/>
            <person name="DeMaso C."/>
            <person name="Dhargay N."/>
            <person name="Dooley K."/>
            <person name="Dooley E."/>
            <person name="Doricent M."/>
            <person name="Dorje P."/>
            <person name="Dorjee K."/>
            <person name="Dupes A."/>
            <person name="Elong R."/>
            <person name="Falk J."/>
            <person name="Farina A."/>
            <person name="Faro S."/>
            <person name="Ferguson D."/>
            <person name="Fisher S."/>
            <person name="Foley C.D."/>
            <person name="Franke A."/>
            <person name="Friedrich D."/>
            <person name="Gadbois L."/>
            <person name="Gearin G."/>
            <person name="Gearin C.R."/>
            <person name="Giannoukos G."/>
            <person name="Goode T."/>
            <person name="Graham J."/>
            <person name="Grandbois E."/>
            <person name="Grewal S."/>
            <person name="Gyaltsen K."/>
            <person name="Hafez N."/>
            <person name="Hagos B."/>
            <person name="Hall J."/>
            <person name="Henson C."/>
            <person name="Hollinger A."/>
            <person name="Honan T."/>
            <person name="Huard M.D."/>
            <person name="Hughes L."/>
            <person name="Hurhula B."/>
            <person name="Husby M.E."/>
            <person name="Kamat A."/>
            <person name="Kanga B."/>
            <person name="Kashin S."/>
            <person name="Khazanovich D."/>
            <person name="Kisner P."/>
            <person name="Lance K."/>
            <person name="Lara M."/>
            <person name="Lee W."/>
            <person name="Lennon N."/>
            <person name="Letendre F."/>
            <person name="LeVine R."/>
            <person name="Lipovsky A."/>
            <person name="Liu X."/>
            <person name="Liu J."/>
            <person name="Liu S."/>
            <person name="Lokyitsang T."/>
            <person name="Lokyitsang Y."/>
            <person name="Lubonja R."/>
            <person name="Lui A."/>
            <person name="MacDonald P."/>
            <person name="Magnisalis V."/>
            <person name="Maru K."/>
            <person name="Matthews C."/>
            <person name="McCusker W."/>
            <person name="McDonough S."/>
            <person name="Mehta T."/>
            <person name="Meldrim J."/>
            <person name="Meneus L."/>
            <person name="Mihai O."/>
            <person name="Mihalev A."/>
            <person name="Mihova T."/>
            <person name="Mittelman R."/>
            <person name="Mlenga V."/>
            <person name="Montmayeur A."/>
            <person name="Mulrain L."/>
            <person name="Navidi A."/>
            <person name="Naylor J."/>
            <person name="Negash T."/>
            <person name="Nguyen T."/>
            <person name="Nguyen N."/>
            <person name="Nicol R."/>
            <person name="Norbu C."/>
            <person name="Norbu N."/>
            <person name="Novod N."/>
            <person name="O'Neill B."/>
            <person name="Osman S."/>
            <person name="Markiewicz E."/>
            <person name="Oyono O.L."/>
            <person name="Patti C."/>
            <person name="Phunkhang P."/>
            <person name="Pierre F."/>
            <person name="Priest M."/>
            <person name="Raghuraman S."/>
            <person name="Rege F."/>
            <person name="Reyes R."/>
            <person name="Rise C."/>
            <person name="Rogov P."/>
            <person name="Ross K."/>
            <person name="Ryan E."/>
            <person name="Settipalli S."/>
            <person name="Shea T."/>
            <person name="Sherpa N."/>
            <person name="Shi L."/>
            <person name="Shih D."/>
            <person name="Sparrow T."/>
            <person name="Spaulding J."/>
            <person name="Stalker J."/>
            <person name="Stange-Thomann N."/>
            <person name="Stavropoulos S."/>
            <person name="Stone C."/>
            <person name="Strader C."/>
            <person name="Tesfaye S."/>
            <person name="Thomson T."/>
            <person name="Thoulutsang Y."/>
            <person name="Thoulutsang D."/>
            <person name="Topham K."/>
            <person name="Topping I."/>
            <person name="Tsamla T."/>
            <person name="Vassiliev H."/>
            <person name="Vo A."/>
            <person name="Wangchuk T."/>
            <person name="Wangdi T."/>
            <person name="Weiand M."/>
            <person name="Wilkinson J."/>
            <person name="Wilson A."/>
            <person name="Yadav S."/>
            <person name="Young G."/>
            <person name="Yu Q."/>
            <person name="Zembek L."/>
            <person name="Zhong D."/>
            <person name="Zimmer A."/>
            <person name="Zwirko Z."/>
            <person name="Jaffe D.B."/>
            <person name="Alvarez P."/>
            <person name="Brockman W."/>
            <person name="Butler J."/>
            <person name="Chin C."/>
            <person name="Gnerre S."/>
            <person name="Grabherr M."/>
            <person name="Kleber M."/>
            <person name="Mauceli E."/>
            <person name="MacCallum I."/>
        </authorList>
    </citation>
    <scope>NUCLEOTIDE SEQUENCE [LARGE SCALE GENOMIC DNA]</scope>
    <source>
        <strain evidence="3">MSH-3 / Tucson 14011-0111.49</strain>
    </source>
</reference>
<protein>
    <submittedName>
        <fullName evidence="2">GL16617</fullName>
    </submittedName>
</protein>